<sequence>MADLAWLALISLVIFPVILVLLLWLIRAPARVQIPIKGRHVFITGGSSGIGLELAKLAATQGARISILARDRKRLDEAESYISKHSSHEVKTFSADVADYEAVVRTMEAAEEIDVLICSHGLAVVRSLEDISIKDVNTMLDTNLKGNINIIKAAISKMKQPHDNPRSIAIVSSQAGQTGVFGLAAYSATKFGLRGLAEVLQQELFFYNIRVSLIFPPDTYTPGFIEENKGKPDITKELSSTSTAMEAIVVAKKTLSGIKAGHFFVACNFDGLVLNLATAGVSPQPSLRLAIAEVLLAGFMRIISLCLLWSWYRKISSWYSKKK</sequence>
<evidence type="ECO:0000313" key="1">
    <source>
        <dbReference type="EMBL" id="KAJ7544411.1"/>
    </source>
</evidence>
<dbReference type="EMBL" id="CM055100">
    <property type="protein sequence ID" value="KAJ7544411.1"/>
    <property type="molecule type" value="Genomic_DNA"/>
</dbReference>
<gene>
    <name evidence="1" type="ORF">O6H91_09G078300</name>
</gene>
<proteinExistence type="predicted"/>
<protein>
    <submittedName>
        <fullName evidence="1">Uncharacterized protein</fullName>
    </submittedName>
</protein>
<name>A0ACC2CQY4_DIPCM</name>
<dbReference type="Proteomes" id="UP001162992">
    <property type="component" value="Chromosome 9"/>
</dbReference>
<accession>A0ACC2CQY4</accession>
<keyword evidence="2" id="KW-1185">Reference proteome</keyword>
<evidence type="ECO:0000313" key="2">
    <source>
        <dbReference type="Proteomes" id="UP001162992"/>
    </source>
</evidence>
<comment type="caution">
    <text evidence="1">The sequence shown here is derived from an EMBL/GenBank/DDBJ whole genome shotgun (WGS) entry which is preliminary data.</text>
</comment>
<organism evidence="1 2">
    <name type="scientific">Diphasiastrum complanatum</name>
    <name type="common">Issler's clubmoss</name>
    <name type="synonym">Lycopodium complanatum</name>
    <dbReference type="NCBI Taxonomy" id="34168"/>
    <lineage>
        <taxon>Eukaryota</taxon>
        <taxon>Viridiplantae</taxon>
        <taxon>Streptophyta</taxon>
        <taxon>Embryophyta</taxon>
        <taxon>Tracheophyta</taxon>
        <taxon>Lycopodiopsida</taxon>
        <taxon>Lycopodiales</taxon>
        <taxon>Lycopodiaceae</taxon>
        <taxon>Lycopodioideae</taxon>
        <taxon>Diphasiastrum</taxon>
    </lineage>
</organism>
<reference evidence="2" key="1">
    <citation type="journal article" date="2024" name="Proc. Natl. Acad. Sci. U.S.A.">
        <title>Extraordinary preservation of gene collinearity over three hundred million years revealed in homosporous lycophytes.</title>
        <authorList>
            <person name="Li C."/>
            <person name="Wickell D."/>
            <person name="Kuo L.Y."/>
            <person name="Chen X."/>
            <person name="Nie B."/>
            <person name="Liao X."/>
            <person name="Peng D."/>
            <person name="Ji J."/>
            <person name="Jenkins J."/>
            <person name="Williams M."/>
            <person name="Shu S."/>
            <person name="Plott C."/>
            <person name="Barry K."/>
            <person name="Rajasekar S."/>
            <person name="Grimwood J."/>
            <person name="Han X."/>
            <person name="Sun S."/>
            <person name="Hou Z."/>
            <person name="He W."/>
            <person name="Dai G."/>
            <person name="Sun C."/>
            <person name="Schmutz J."/>
            <person name="Leebens-Mack J.H."/>
            <person name="Li F.W."/>
            <person name="Wang L."/>
        </authorList>
    </citation>
    <scope>NUCLEOTIDE SEQUENCE [LARGE SCALE GENOMIC DNA]</scope>
    <source>
        <strain evidence="2">cv. PW_Plant_1</strain>
    </source>
</reference>